<feature type="signal peptide" evidence="5">
    <location>
        <begin position="1"/>
        <end position="25"/>
    </location>
</feature>
<dbReference type="PRINTS" id="PR00862">
    <property type="entry name" value="PROLIGOPTASE"/>
</dbReference>
<evidence type="ECO:0000259" key="7">
    <source>
        <dbReference type="Pfam" id="PF02897"/>
    </source>
</evidence>
<keyword evidence="3" id="KW-0720">Serine protease</keyword>
<sequence length="729" mass="79544">MSQLSNACHIMSVAAGLALAGGAAAQNSPAGDDPYAWLEDVQGAKQLDWVKARNAKAEAEIATTAEFKSLEAEILAILDSDAKIPGVQKIGDYYYNFWKDKQHERGLWRRTTLAEYRKANPAWETVLDLDALNKAEGTKWVWHGADCLRPAYERCLVALSPGGSDADVTREFDLTTKQFVQDGFFRAEAKGGLSWIDRDTVYVYTDFGKGTLTSSGYPNIVKEWKRGTPLASAKTVYEGKPGDMYIAAGHDHTPGYERDFVNRTLAFYNDELYLRGADGSLAKVDAPNSAQKGVHKDWLVLELREPYEAGGKAYKPGSLIATNFNEFMAGKREFTALFEPTDKSSLAGYTWTKDHLVLNVMEDVKNKLSVLTPGKGAWAKQDFVGAPTIGTVGVGAVDDEDSNAVWLTATDFLTPTTLSIADLGKQPEVLKSNPVFFDGSKSVIEQHFATSKDGTKVPYFLVRPKALAFDGKAPALLYGYGGFEISMTPGYSGGIGKGWLEKGGVYALANIRGGGEYGPRWHQAALKANRHKAYEDFAAIADDLVARKITSPQHLGTMGGSNGGLLMGNMLTQYPEKFGAIVVQVPLLDMKRYSHLLAGASWMAEYGDPDTSDWSFIQGFSPYHLFDAKKDYPATLFTTSTKDDRVHPAHARKMMALMEAAGKDVRYYENIEGGHGGAANNAQSAHMTALAYTFLWQQLSQPAKTAASGDVEDAKPQRRPRGGISGSRL</sequence>
<dbReference type="Pfam" id="PF02897">
    <property type="entry name" value="Peptidase_S9_N"/>
    <property type="match status" value="1"/>
</dbReference>
<dbReference type="Proteomes" id="UP000515804">
    <property type="component" value="Chromosome"/>
</dbReference>
<keyword evidence="1" id="KW-0645">Protease</keyword>
<dbReference type="AlphaFoldDB" id="A0A7G9STN3"/>
<dbReference type="SUPFAM" id="SSF50993">
    <property type="entry name" value="Peptidase/esterase 'gauge' domain"/>
    <property type="match status" value="1"/>
</dbReference>
<gene>
    <name evidence="8" type="ORF">H9L16_06530</name>
</gene>
<evidence type="ECO:0000256" key="2">
    <source>
        <dbReference type="ARBA" id="ARBA00022801"/>
    </source>
</evidence>
<dbReference type="Pfam" id="PF00326">
    <property type="entry name" value="Peptidase_S9"/>
    <property type="match status" value="1"/>
</dbReference>
<dbReference type="InterPro" id="IPR029058">
    <property type="entry name" value="AB_hydrolase_fold"/>
</dbReference>
<dbReference type="InterPro" id="IPR023302">
    <property type="entry name" value="Pept_S9A_N"/>
</dbReference>
<feature type="region of interest" description="Disordered" evidence="4">
    <location>
        <begin position="706"/>
        <end position="729"/>
    </location>
</feature>
<proteinExistence type="predicted"/>
<evidence type="ECO:0000313" key="8">
    <source>
        <dbReference type="EMBL" id="QNN71208.1"/>
    </source>
</evidence>
<keyword evidence="5" id="KW-0732">Signal</keyword>
<reference evidence="8 9" key="1">
    <citation type="submission" date="2020-08" db="EMBL/GenBank/DDBJ databases">
        <title>Genome sequence of Thermomonas carbonis KCTC 42013T.</title>
        <authorList>
            <person name="Hyun D.-W."/>
            <person name="Bae J.-W."/>
        </authorList>
    </citation>
    <scope>NUCLEOTIDE SEQUENCE [LARGE SCALE GENOMIC DNA]</scope>
    <source>
        <strain evidence="8 9">KCTC 42013</strain>
    </source>
</reference>
<evidence type="ECO:0000256" key="3">
    <source>
        <dbReference type="ARBA" id="ARBA00022825"/>
    </source>
</evidence>
<feature type="domain" description="Peptidase S9A N-terminal" evidence="7">
    <location>
        <begin position="32"/>
        <end position="247"/>
    </location>
</feature>
<dbReference type="PANTHER" id="PTHR42881:SF13">
    <property type="entry name" value="PROLYL ENDOPEPTIDASE"/>
    <property type="match status" value="1"/>
</dbReference>
<protein>
    <submittedName>
        <fullName evidence="8">S9 family peptidase</fullName>
    </submittedName>
</protein>
<feature type="domain" description="Peptidase S9 prolyl oligopeptidase catalytic" evidence="6">
    <location>
        <begin position="499"/>
        <end position="700"/>
    </location>
</feature>
<organism evidence="8 9">
    <name type="scientific">Thermomonas carbonis</name>
    <dbReference type="NCBI Taxonomy" id="1463158"/>
    <lineage>
        <taxon>Bacteria</taxon>
        <taxon>Pseudomonadati</taxon>
        <taxon>Pseudomonadota</taxon>
        <taxon>Gammaproteobacteria</taxon>
        <taxon>Lysobacterales</taxon>
        <taxon>Lysobacteraceae</taxon>
        <taxon>Thermomonas</taxon>
    </lineage>
</organism>
<dbReference type="GO" id="GO:0004252">
    <property type="term" value="F:serine-type endopeptidase activity"/>
    <property type="evidence" value="ECO:0007669"/>
    <property type="project" value="InterPro"/>
</dbReference>
<evidence type="ECO:0000256" key="5">
    <source>
        <dbReference type="SAM" id="SignalP"/>
    </source>
</evidence>
<evidence type="ECO:0000256" key="4">
    <source>
        <dbReference type="SAM" id="MobiDB-lite"/>
    </source>
</evidence>
<keyword evidence="2" id="KW-0378">Hydrolase</keyword>
<feature type="chain" id="PRO_5028885733" evidence="5">
    <location>
        <begin position="26"/>
        <end position="729"/>
    </location>
</feature>
<evidence type="ECO:0000259" key="6">
    <source>
        <dbReference type="Pfam" id="PF00326"/>
    </source>
</evidence>
<dbReference type="GO" id="GO:0006508">
    <property type="term" value="P:proteolysis"/>
    <property type="evidence" value="ECO:0007669"/>
    <property type="project" value="UniProtKB-KW"/>
</dbReference>
<dbReference type="EMBL" id="CP060719">
    <property type="protein sequence ID" value="QNN71208.1"/>
    <property type="molecule type" value="Genomic_DNA"/>
</dbReference>
<dbReference type="Gene3D" id="2.130.10.120">
    <property type="entry name" value="Prolyl oligopeptidase, N-terminal domain"/>
    <property type="match status" value="1"/>
</dbReference>
<accession>A0A7G9STN3</accession>
<evidence type="ECO:0000256" key="1">
    <source>
        <dbReference type="ARBA" id="ARBA00022670"/>
    </source>
</evidence>
<evidence type="ECO:0000313" key="9">
    <source>
        <dbReference type="Proteomes" id="UP000515804"/>
    </source>
</evidence>
<name>A0A7G9STN3_9GAMM</name>
<dbReference type="InterPro" id="IPR051167">
    <property type="entry name" value="Prolyl_oligopep/macrocyclase"/>
</dbReference>
<dbReference type="PANTHER" id="PTHR42881">
    <property type="entry name" value="PROLYL ENDOPEPTIDASE"/>
    <property type="match status" value="1"/>
</dbReference>
<dbReference type="SUPFAM" id="SSF53474">
    <property type="entry name" value="alpha/beta-Hydrolases"/>
    <property type="match status" value="1"/>
</dbReference>
<dbReference type="GO" id="GO:0070012">
    <property type="term" value="F:oligopeptidase activity"/>
    <property type="evidence" value="ECO:0007669"/>
    <property type="project" value="TreeGrafter"/>
</dbReference>
<dbReference type="Gene3D" id="3.40.50.1820">
    <property type="entry name" value="alpha/beta hydrolase"/>
    <property type="match status" value="1"/>
</dbReference>
<dbReference type="InterPro" id="IPR002470">
    <property type="entry name" value="Peptidase_S9A"/>
</dbReference>
<dbReference type="KEGG" id="tcn:H9L16_06530"/>
<dbReference type="GO" id="GO:0005829">
    <property type="term" value="C:cytosol"/>
    <property type="evidence" value="ECO:0007669"/>
    <property type="project" value="TreeGrafter"/>
</dbReference>
<keyword evidence="9" id="KW-1185">Reference proteome</keyword>
<dbReference type="InterPro" id="IPR001375">
    <property type="entry name" value="Peptidase_S9_cat"/>
</dbReference>